<evidence type="ECO:0000256" key="1">
    <source>
        <dbReference type="SAM" id="MobiDB-lite"/>
    </source>
</evidence>
<sequence>MSNMDREKRVVSFFIWDPELERKIDCEVKMIDGISKLLHVATTVEQTIECNKALVLSQQRMLAFMAEIRRKQQNLLKRDDTNSNQRTFSIPITTETIILSRNDYLSFSIFNRGFNQEDFSVQDLFTLNIWIRALQQHIVDIRAWAQTTEHLPSIRRYSYQPLATSTSSVNLTRKPTSRTQTRSLENIYQTSIDSKSILTNRFNPSHSLSHTTAHHTTTDDEEDDDDDGDTVSITHTRF</sequence>
<gene>
    <name evidence="2" type="ORF">SMN809_LOCUS6234</name>
</gene>
<dbReference type="AlphaFoldDB" id="A0A8S2LJR6"/>
<proteinExistence type="predicted"/>
<comment type="caution">
    <text evidence="2">The sequence shown here is derived from an EMBL/GenBank/DDBJ whole genome shotgun (WGS) entry which is preliminary data.</text>
</comment>
<accession>A0A8S2LJR6</accession>
<evidence type="ECO:0000313" key="3">
    <source>
        <dbReference type="Proteomes" id="UP000676336"/>
    </source>
</evidence>
<feature type="compositionally biased region" description="Acidic residues" evidence="1">
    <location>
        <begin position="219"/>
        <end position="229"/>
    </location>
</feature>
<feature type="region of interest" description="Disordered" evidence="1">
    <location>
        <begin position="203"/>
        <end position="238"/>
    </location>
</feature>
<name>A0A8S2LJR6_9BILA</name>
<reference evidence="2" key="1">
    <citation type="submission" date="2021-02" db="EMBL/GenBank/DDBJ databases">
        <authorList>
            <person name="Nowell W R."/>
        </authorList>
    </citation>
    <scope>NUCLEOTIDE SEQUENCE</scope>
</reference>
<dbReference type="EMBL" id="CAJOBI010001663">
    <property type="protein sequence ID" value="CAF3893231.1"/>
    <property type="molecule type" value="Genomic_DNA"/>
</dbReference>
<organism evidence="2 3">
    <name type="scientific">Rotaria magnacalcarata</name>
    <dbReference type="NCBI Taxonomy" id="392030"/>
    <lineage>
        <taxon>Eukaryota</taxon>
        <taxon>Metazoa</taxon>
        <taxon>Spiralia</taxon>
        <taxon>Gnathifera</taxon>
        <taxon>Rotifera</taxon>
        <taxon>Eurotatoria</taxon>
        <taxon>Bdelloidea</taxon>
        <taxon>Philodinida</taxon>
        <taxon>Philodinidae</taxon>
        <taxon>Rotaria</taxon>
    </lineage>
</organism>
<dbReference type="Proteomes" id="UP000676336">
    <property type="component" value="Unassembled WGS sequence"/>
</dbReference>
<protein>
    <submittedName>
        <fullName evidence="2">Uncharacterized protein</fullName>
    </submittedName>
</protein>
<evidence type="ECO:0000313" key="2">
    <source>
        <dbReference type="EMBL" id="CAF3893231.1"/>
    </source>
</evidence>